<name>A0AAF1BT94_9TREE</name>
<dbReference type="AlphaFoldDB" id="A0AAF1BT94"/>
<dbReference type="EMBL" id="CP086719">
    <property type="protein sequence ID" value="WOO84478.1"/>
    <property type="molecule type" value="Genomic_DNA"/>
</dbReference>
<keyword evidence="5" id="KW-1185">Reference proteome</keyword>
<proteinExistence type="inferred from homology"/>
<protein>
    <submittedName>
        <fullName evidence="4">Bifunctional nitrilase/nitrile hydratase NIT4</fullName>
    </submittedName>
</protein>
<gene>
    <name evidence="4" type="primary">NIT4</name>
    <name evidence="4" type="ORF">LOC62_06G007997</name>
</gene>
<sequence length="439" mass="48110">MPPDATDSDAPPQPQPNRSNRRVHLLASTPAEWDSLIPTPDLSQTPSLPFQPSSSRTRQEQREWYAQHPVPLPHDPRPSLHARPNPSARALPPPTMVRVAAIQAAPVAYDLHKSMHKLRSLVFAARDNGAELVVLPEAFLSAYPRHLDFKIGSRTAENREWYGKYVKSSVKVPLGAEGRDWLSTSTEQRPEQDFWAFQQLAQIAKKYAIFLSVGVVEASNVGSTLWCTNLLFGPNGVLLSKHRKLQPTAAERIVWSQGEGTNPIGLKRDAEGAGAGSSDNMPVVQTSIGKVGALICWENYMPLARYLLYKKGVEIYLAPTADGRTTWLPTMQHVAMEGRCFVITANQYQAAGDFPPDYPPSVGDEVKAEKLPEVWSRGGSAIVGPLGDVLAGPLWDKEGIIYADLDLGLIDGAKLDFDPVGHYSRETLLMELLGQVGGS</sequence>
<dbReference type="PANTHER" id="PTHR46044:SF1">
    <property type="entry name" value="CN HYDROLASE DOMAIN-CONTAINING PROTEIN"/>
    <property type="match status" value="1"/>
</dbReference>
<dbReference type="InterPro" id="IPR000132">
    <property type="entry name" value="Nitrilase/CN_hydratase_CS"/>
</dbReference>
<dbReference type="Pfam" id="PF00795">
    <property type="entry name" value="CN_hydrolase"/>
    <property type="match status" value="1"/>
</dbReference>
<dbReference type="InterPro" id="IPR036526">
    <property type="entry name" value="C-N_Hydrolase_sf"/>
</dbReference>
<feature type="domain" description="CN hydrolase" evidence="3">
    <location>
        <begin position="97"/>
        <end position="407"/>
    </location>
</feature>
<dbReference type="GeneID" id="87811167"/>
<dbReference type="PROSITE" id="PS00921">
    <property type="entry name" value="NITRIL_CHT_2"/>
    <property type="match status" value="1"/>
</dbReference>
<feature type="compositionally biased region" description="Polar residues" evidence="2">
    <location>
        <begin position="41"/>
        <end position="56"/>
    </location>
</feature>
<comment type="similarity">
    <text evidence="1">Belongs to the carbon-nitrogen hydrolase superfamily. Nitrilase family.</text>
</comment>
<dbReference type="PROSITE" id="PS50263">
    <property type="entry name" value="CN_HYDROLASE"/>
    <property type="match status" value="1"/>
</dbReference>
<dbReference type="GO" id="GO:0000257">
    <property type="term" value="F:nitrilase activity"/>
    <property type="evidence" value="ECO:0007669"/>
    <property type="project" value="UniProtKB-ARBA"/>
</dbReference>
<evidence type="ECO:0000313" key="4">
    <source>
        <dbReference type="EMBL" id="WOO84478.1"/>
    </source>
</evidence>
<reference evidence="4" key="1">
    <citation type="submission" date="2023-10" db="EMBL/GenBank/DDBJ databases">
        <authorList>
            <person name="Noh H."/>
        </authorList>
    </citation>
    <scope>NUCLEOTIDE SEQUENCE</scope>
    <source>
        <strain evidence="4">DUCC4014</strain>
    </source>
</reference>
<dbReference type="PANTHER" id="PTHR46044">
    <property type="entry name" value="NITRILASE"/>
    <property type="match status" value="1"/>
</dbReference>
<feature type="region of interest" description="Disordered" evidence="2">
    <location>
        <begin position="1"/>
        <end position="92"/>
    </location>
</feature>
<dbReference type="Gene3D" id="3.60.110.10">
    <property type="entry name" value="Carbon-nitrogen hydrolase"/>
    <property type="match status" value="1"/>
</dbReference>
<dbReference type="CDD" id="cd07564">
    <property type="entry name" value="nitrilases_CHs"/>
    <property type="match status" value="1"/>
</dbReference>
<dbReference type="RefSeq" id="XP_062630504.1">
    <property type="nucleotide sequence ID" value="XM_062774520.1"/>
</dbReference>
<evidence type="ECO:0000313" key="5">
    <source>
        <dbReference type="Proteomes" id="UP000827549"/>
    </source>
</evidence>
<organism evidence="4 5">
    <name type="scientific">Vanrija pseudolonga</name>
    <dbReference type="NCBI Taxonomy" id="143232"/>
    <lineage>
        <taxon>Eukaryota</taxon>
        <taxon>Fungi</taxon>
        <taxon>Dikarya</taxon>
        <taxon>Basidiomycota</taxon>
        <taxon>Agaricomycotina</taxon>
        <taxon>Tremellomycetes</taxon>
        <taxon>Trichosporonales</taxon>
        <taxon>Trichosporonaceae</taxon>
        <taxon>Vanrija</taxon>
    </lineage>
</organism>
<evidence type="ECO:0000256" key="1">
    <source>
        <dbReference type="ARBA" id="ARBA00008129"/>
    </source>
</evidence>
<dbReference type="InterPro" id="IPR003010">
    <property type="entry name" value="C-N_Hydrolase"/>
</dbReference>
<evidence type="ECO:0000256" key="2">
    <source>
        <dbReference type="SAM" id="MobiDB-lite"/>
    </source>
</evidence>
<dbReference type="Proteomes" id="UP000827549">
    <property type="component" value="Chromosome 6"/>
</dbReference>
<dbReference type="SUPFAM" id="SSF56317">
    <property type="entry name" value="Carbon-nitrogen hydrolase"/>
    <property type="match status" value="1"/>
</dbReference>
<accession>A0AAF1BT94</accession>
<dbReference type="InterPro" id="IPR044149">
    <property type="entry name" value="Nitrilases_CHs"/>
</dbReference>
<evidence type="ECO:0000259" key="3">
    <source>
        <dbReference type="PROSITE" id="PS50263"/>
    </source>
</evidence>
<dbReference type="GO" id="GO:0016836">
    <property type="term" value="F:hydro-lyase activity"/>
    <property type="evidence" value="ECO:0007669"/>
    <property type="project" value="UniProtKB-ARBA"/>
</dbReference>